<sequence>MLGFDFNSPYDSSMEQGIFEQARAAVEQPKNLFATTCQLESFIGAMRTKLKLPLLDKPLPIRNASNHISQKQDIEEFEDSISKIREILHMDQDLYNIVRRKSEKYFA</sequence>
<evidence type="ECO:0000313" key="2">
    <source>
        <dbReference type="Proteomes" id="UP001061070"/>
    </source>
</evidence>
<accession>A0ABQ0QAM7</accession>
<evidence type="ECO:0000313" key="1">
    <source>
        <dbReference type="EMBL" id="GBR11114.1"/>
    </source>
</evidence>
<dbReference type="EMBL" id="BAQW01000005">
    <property type="protein sequence ID" value="GBR11114.1"/>
    <property type="molecule type" value="Genomic_DNA"/>
</dbReference>
<proteinExistence type="predicted"/>
<dbReference type="Proteomes" id="UP001061070">
    <property type="component" value="Unassembled WGS sequence"/>
</dbReference>
<reference evidence="1" key="1">
    <citation type="submission" date="2013-04" db="EMBL/GenBank/DDBJ databases">
        <title>The genome sequencing project of 58 acetic acid bacteria.</title>
        <authorList>
            <person name="Okamoto-Kainuma A."/>
            <person name="Ishikawa M."/>
            <person name="Umino S."/>
            <person name="Koizumi Y."/>
            <person name="Shiwa Y."/>
            <person name="Yoshikawa H."/>
            <person name="Matsutani M."/>
            <person name="Matsushita K."/>
        </authorList>
    </citation>
    <scope>NUCLEOTIDE SEQUENCE</scope>
    <source>
        <strain evidence="1">NRIC 0228</strain>
    </source>
</reference>
<name>A0ABQ0QAM7_9PROT</name>
<protein>
    <submittedName>
        <fullName evidence="1">Uncharacterized protein</fullName>
    </submittedName>
</protein>
<organism evidence="1 2">
    <name type="scientific">Gluconobacter frateurii NRIC 0228</name>
    <dbReference type="NCBI Taxonomy" id="1307946"/>
    <lineage>
        <taxon>Bacteria</taxon>
        <taxon>Pseudomonadati</taxon>
        <taxon>Pseudomonadota</taxon>
        <taxon>Alphaproteobacteria</taxon>
        <taxon>Acetobacterales</taxon>
        <taxon>Acetobacteraceae</taxon>
        <taxon>Gluconobacter</taxon>
    </lineage>
</organism>
<gene>
    <name evidence="1" type="ORF">AA0228_1269</name>
</gene>
<keyword evidence="2" id="KW-1185">Reference proteome</keyword>
<comment type="caution">
    <text evidence="1">The sequence shown here is derived from an EMBL/GenBank/DDBJ whole genome shotgun (WGS) entry which is preliminary data.</text>
</comment>